<evidence type="ECO:0000313" key="1">
    <source>
        <dbReference type="EMBL" id="ETP12613.1"/>
    </source>
</evidence>
<evidence type="ECO:0000313" key="2">
    <source>
        <dbReference type="Proteomes" id="UP000018958"/>
    </source>
</evidence>
<dbReference type="Proteomes" id="UP000018958">
    <property type="component" value="Unassembled WGS sequence"/>
</dbReference>
<name>W2WR13_PHYNI</name>
<dbReference type="AlphaFoldDB" id="W2WR13"/>
<protein>
    <submittedName>
        <fullName evidence="1">Uncharacterized protein</fullName>
    </submittedName>
</protein>
<comment type="caution">
    <text evidence="1">The sequence shown here is derived from an EMBL/GenBank/DDBJ whole genome shotgun (WGS) entry which is preliminary data.</text>
</comment>
<accession>W2WR13</accession>
<organism evidence="1 2">
    <name type="scientific">Phytophthora nicotianae CJ01A1</name>
    <dbReference type="NCBI Taxonomy" id="1317063"/>
    <lineage>
        <taxon>Eukaryota</taxon>
        <taxon>Sar</taxon>
        <taxon>Stramenopiles</taxon>
        <taxon>Oomycota</taxon>
        <taxon>Peronosporomycetes</taxon>
        <taxon>Peronosporales</taxon>
        <taxon>Peronosporaceae</taxon>
        <taxon>Phytophthora</taxon>
    </lineage>
</organism>
<gene>
    <name evidence="1" type="ORF">F441_12053</name>
</gene>
<proteinExistence type="predicted"/>
<reference evidence="1 2" key="1">
    <citation type="submission" date="2013-11" db="EMBL/GenBank/DDBJ databases">
        <title>The Genome Sequence of Phytophthora parasitica CJ01A1.</title>
        <authorList>
            <consortium name="The Broad Institute Genomics Platform"/>
            <person name="Russ C."/>
            <person name="Tyler B."/>
            <person name="Panabieres F."/>
            <person name="Shan W."/>
            <person name="Tripathy S."/>
            <person name="Grunwald N."/>
            <person name="Machado M."/>
            <person name="Johnson C.S."/>
            <person name="Walker B."/>
            <person name="Young S.K."/>
            <person name="Zeng Q."/>
            <person name="Gargeya S."/>
            <person name="Fitzgerald M."/>
            <person name="Haas B."/>
            <person name="Abouelleil A."/>
            <person name="Allen A.W."/>
            <person name="Alvarado L."/>
            <person name="Arachchi H.M."/>
            <person name="Berlin A.M."/>
            <person name="Chapman S.B."/>
            <person name="Gainer-Dewar J."/>
            <person name="Goldberg J."/>
            <person name="Griggs A."/>
            <person name="Gujja S."/>
            <person name="Hansen M."/>
            <person name="Howarth C."/>
            <person name="Imamovic A."/>
            <person name="Ireland A."/>
            <person name="Larimer J."/>
            <person name="McCowan C."/>
            <person name="Murphy C."/>
            <person name="Pearson M."/>
            <person name="Poon T.W."/>
            <person name="Priest M."/>
            <person name="Roberts A."/>
            <person name="Saif S."/>
            <person name="Shea T."/>
            <person name="Sisk P."/>
            <person name="Sykes S."/>
            <person name="Wortman J."/>
            <person name="Nusbaum C."/>
            <person name="Birren B."/>
        </authorList>
    </citation>
    <scope>NUCLEOTIDE SEQUENCE [LARGE SCALE GENOMIC DNA]</scope>
    <source>
        <strain evidence="1 2">CJ01A1</strain>
    </source>
</reference>
<sequence>MTVKRYYWKAKRTLLLAILSDTFNFDPENLVRDGLGAFRSQV</sequence>
<dbReference type="EMBL" id="ANIX01002357">
    <property type="protein sequence ID" value="ETP12613.1"/>
    <property type="molecule type" value="Genomic_DNA"/>
</dbReference>